<dbReference type="Proteomes" id="UP000695562">
    <property type="component" value="Unassembled WGS sequence"/>
</dbReference>
<feature type="transmembrane region" description="Helical" evidence="2">
    <location>
        <begin position="37"/>
        <end position="59"/>
    </location>
</feature>
<comment type="caution">
    <text evidence="3">The sequence shown here is derived from an EMBL/GenBank/DDBJ whole genome shotgun (WGS) entry which is preliminary data.</text>
</comment>
<reference evidence="3" key="1">
    <citation type="submission" date="2020-01" db="EMBL/GenBank/DDBJ databases">
        <title>Development of genomics and gene disruption for Polysphondylium violaceum indicates a role for the polyketide synthase stlB in stalk morphogenesis.</title>
        <authorList>
            <person name="Narita B."/>
            <person name="Kawabe Y."/>
            <person name="Kin K."/>
            <person name="Saito T."/>
            <person name="Gibbs R."/>
            <person name="Kuspa A."/>
            <person name="Muzny D."/>
            <person name="Queller D."/>
            <person name="Richards S."/>
            <person name="Strassman J."/>
            <person name="Sucgang R."/>
            <person name="Worley K."/>
            <person name="Schaap P."/>
        </authorList>
    </citation>
    <scope>NUCLEOTIDE SEQUENCE</scope>
    <source>
        <strain evidence="3">QSvi11</strain>
    </source>
</reference>
<keyword evidence="2" id="KW-1133">Transmembrane helix</keyword>
<dbReference type="OrthoDB" id="10653447at2759"/>
<protein>
    <submittedName>
        <fullName evidence="3">Uncharacterized protein</fullName>
    </submittedName>
</protein>
<keyword evidence="2" id="KW-0472">Membrane</keyword>
<feature type="region of interest" description="Disordered" evidence="1">
    <location>
        <begin position="75"/>
        <end position="192"/>
    </location>
</feature>
<keyword evidence="4" id="KW-1185">Reference proteome</keyword>
<organism evidence="3 4">
    <name type="scientific">Polysphondylium violaceum</name>
    <dbReference type="NCBI Taxonomy" id="133409"/>
    <lineage>
        <taxon>Eukaryota</taxon>
        <taxon>Amoebozoa</taxon>
        <taxon>Evosea</taxon>
        <taxon>Eumycetozoa</taxon>
        <taxon>Dictyostelia</taxon>
        <taxon>Dictyosteliales</taxon>
        <taxon>Dictyosteliaceae</taxon>
        <taxon>Polysphondylium</taxon>
    </lineage>
</organism>
<gene>
    <name evidence="3" type="ORF">CYY_008777</name>
</gene>
<proteinExistence type="predicted"/>
<accession>A0A8J4PNU5</accession>
<evidence type="ECO:0000313" key="4">
    <source>
        <dbReference type="Proteomes" id="UP000695562"/>
    </source>
</evidence>
<name>A0A8J4PNU5_9MYCE</name>
<dbReference type="AlphaFoldDB" id="A0A8J4PNU5"/>
<evidence type="ECO:0000256" key="2">
    <source>
        <dbReference type="SAM" id="Phobius"/>
    </source>
</evidence>
<evidence type="ECO:0000256" key="1">
    <source>
        <dbReference type="SAM" id="MobiDB-lite"/>
    </source>
</evidence>
<sequence>MEAYLPILQNGNLVDFQNPLSQFLFIKLPLIYKDYSIATSVLIISLVTLNTLFIAFLLLKPNSYSPQSKEMIVRENNNNNNNKTPTKKKQKHNNNNIYHSPKVSNMKLQSPMKLPSQESPTKMNHLESIANLYPSPEKPKSRKSLVKTPSKTKSFLNIDNSPPANPTRRVSQPPTRLIDVLNEEKNKTKKKK</sequence>
<evidence type="ECO:0000313" key="3">
    <source>
        <dbReference type="EMBL" id="KAF2069906.1"/>
    </source>
</evidence>
<keyword evidence="2" id="KW-0812">Transmembrane</keyword>
<feature type="compositionally biased region" description="Polar residues" evidence="1">
    <location>
        <begin position="147"/>
        <end position="174"/>
    </location>
</feature>
<dbReference type="EMBL" id="AJWJ01000576">
    <property type="protein sequence ID" value="KAF2069906.1"/>
    <property type="molecule type" value="Genomic_DNA"/>
</dbReference>